<keyword evidence="3" id="KW-0547">Nucleotide-binding</keyword>
<dbReference type="AlphaFoldDB" id="A0A484H6J6"/>
<dbReference type="InterPro" id="IPR003593">
    <property type="entry name" value="AAA+_ATPase"/>
</dbReference>
<name>A0A484H6J6_9ZZZZ</name>
<feature type="domain" description="ABC transporter" evidence="5">
    <location>
        <begin position="5"/>
        <end position="234"/>
    </location>
</feature>
<dbReference type="Gene3D" id="3.40.50.300">
    <property type="entry name" value="P-loop containing nucleotide triphosphate hydrolases"/>
    <property type="match status" value="1"/>
</dbReference>
<dbReference type="EMBL" id="LR026963">
    <property type="protein sequence ID" value="VBB69031.1"/>
    <property type="molecule type" value="Genomic_DNA"/>
</dbReference>
<dbReference type="SUPFAM" id="SSF52540">
    <property type="entry name" value="P-loop containing nucleoside triphosphate hydrolases"/>
    <property type="match status" value="1"/>
</dbReference>
<proteinExistence type="inferred from homology"/>
<dbReference type="SMART" id="SM00382">
    <property type="entry name" value="AAA"/>
    <property type="match status" value="1"/>
</dbReference>
<evidence type="ECO:0000259" key="5">
    <source>
        <dbReference type="PROSITE" id="PS50893"/>
    </source>
</evidence>
<evidence type="ECO:0000256" key="3">
    <source>
        <dbReference type="ARBA" id="ARBA00022741"/>
    </source>
</evidence>
<dbReference type="PANTHER" id="PTHR43335:SF4">
    <property type="entry name" value="ABC TRANSPORTER, ATP-BINDING PROTEIN"/>
    <property type="match status" value="1"/>
</dbReference>
<evidence type="ECO:0000256" key="1">
    <source>
        <dbReference type="ARBA" id="ARBA00005417"/>
    </source>
</evidence>
<sequence length="316" mass="34118">MSAMIVLDRLSKRFNQLIAVDGITLTVKRGEVLAFLGPNGAGKSTTMKMVTGFLTPTAGTAAVCGFDMTTQPLAAKAKLGYLPEGAPAYGDMTPAAFLSFIANVRGYSRVERGKRVAAVAKRVALTEVLYQPIDTLSKGFRRRVGLAQAILHNPEVLILDEPTDGLDPNQKHHVRTLIRDMAADKAIIVSTHILEEVEALCCRAVIIARGRLVADGTAEELLAHLPCHNAVTVTVAAAEATVVEQKLRRLVHACDVEHIKNENAPDESSRRLRVLPREGRALTAAVSEALRSHALIALTVERGRLDDVFRTLTLPG</sequence>
<evidence type="ECO:0000313" key="6">
    <source>
        <dbReference type="EMBL" id="VBB69031.1"/>
    </source>
</evidence>
<evidence type="ECO:0000256" key="2">
    <source>
        <dbReference type="ARBA" id="ARBA00022448"/>
    </source>
</evidence>
<gene>
    <name evidence="6" type="ORF">RIEGSTA812A_PEG_504</name>
</gene>
<dbReference type="CDD" id="cd03230">
    <property type="entry name" value="ABC_DR_subfamily_A"/>
    <property type="match status" value="1"/>
</dbReference>
<protein>
    <submittedName>
        <fullName evidence="6">ABC transporter, ATP-binding protein</fullName>
    </submittedName>
</protein>
<dbReference type="InterPro" id="IPR027417">
    <property type="entry name" value="P-loop_NTPase"/>
</dbReference>
<keyword evidence="2" id="KW-0813">Transport</keyword>
<accession>A0A484H6J6</accession>
<keyword evidence="4 6" id="KW-0067">ATP-binding</keyword>
<reference evidence="6" key="1">
    <citation type="submission" date="2018-10" db="EMBL/GenBank/DDBJ databases">
        <authorList>
            <person name="Gruber-Vodicka H."/>
            <person name="Jaeckle O."/>
        </authorList>
    </citation>
    <scope>NUCLEOTIDE SEQUENCE</scope>
</reference>
<dbReference type="GO" id="GO:0005524">
    <property type="term" value="F:ATP binding"/>
    <property type="evidence" value="ECO:0007669"/>
    <property type="project" value="UniProtKB-KW"/>
</dbReference>
<dbReference type="PROSITE" id="PS50893">
    <property type="entry name" value="ABC_TRANSPORTER_2"/>
    <property type="match status" value="1"/>
</dbReference>
<organism evidence="6">
    <name type="scientific">invertebrate metagenome</name>
    <dbReference type="NCBI Taxonomy" id="1711999"/>
    <lineage>
        <taxon>unclassified sequences</taxon>
        <taxon>metagenomes</taxon>
        <taxon>organismal metagenomes</taxon>
    </lineage>
</organism>
<dbReference type="PANTHER" id="PTHR43335">
    <property type="entry name" value="ABC TRANSPORTER, ATP-BINDING PROTEIN"/>
    <property type="match status" value="1"/>
</dbReference>
<dbReference type="InterPro" id="IPR003439">
    <property type="entry name" value="ABC_transporter-like_ATP-bd"/>
</dbReference>
<dbReference type="Pfam" id="PF00005">
    <property type="entry name" value="ABC_tran"/>
    <property type="match status" value="1"/>
</dbReference>
<evidence type="ECO:0000256" key="4">
    <source>
        <dbReference type="ARBA" id="ARBA00022840"/>
    </source>
</evidence>
<dbReference type="GO" id="GO:0016887">
    <property type="term" value="F:ATP hydrolysis activity"/>
    <property type="evidence" value="ECO:0007669"/>
    <property type="project" value="InterPro"/>
</dbReference>
<comment type="similarity">
    <text evidence="1">Belongs to the ABC transporter superfamily.</text>
</comment>